<protein>
    <submittedName>
        <fullName evidence="1">Uncharacterized protein</fullName>
    </submittedName>
</protein>
<accession>A0A3P8ISC6</accession>
<organism evidence="1 2">
    <name type="scientific">Raoultella terrigena</name>
    <name type="common">Klebsiella terrigena</name>
    <dbReference type="NCBI Taxonomy" id="577"/>
    <lineage>
        <taxon>Bacteria</taxon>
        <taxon>Pseudomonadati</taxon>
        <taxon>Pseudomonadota</taxon>
        <taxon>Gammaproteobacteria</taxon>
        <taxon>Enterobacterales</taxon>
        <taxon>Enterobacteriaceae</taxon>
        <taxon>Klebsiella/Raoultella group</taxon>
        <taxon>Raoultella</taxon>
    </lineage>
</organism>
<proteinExistence type="predicted"/>
<evidence type="ECO:0000313" key="2">
    <source>
        <dbReference type="Proteomes" id="UP000274346"/>
    </source>
</evidence>
<dbReference type="AlphaFoldDB" id="A0A3P8ISC6"/>
<name>A0A3P8ISC6_RAOTE</name>
<sequence>MPEDAAMKMAIVMAANDSAAMGGWLVANDLASADLERWTIDGEAEVAGQLLDALVVQWRQTPVDIVLFPAGALADELATRLAWRLRGAAYARCNR</sequence>
<dbReference type="Proteomes" id="UP000274346">
    <property type="component" value="Chromosome"/>
</dbReference>
<gene>
    <name evidence="1" type="ORF">NCTC13098_01410</name>
</gene>
<evidence type="ECO:0000313" key="1">
    <source>
        <dbReference type="EMBL" id="VDR25104.1"/>
    </source>
</evidence>
<dbReference type="EMBL" id="LR131271">
    <property type="protein sequence ID" value="VDR25104.1"/>
    <property type="molecule type" value="Genomic_DNA"/>
</dbReference>
<reference evidence="1 2" key="1">
    <citation type="submission" date="2018-12" db="EMBL/GenBank/DDBJ databases">
        <authorList>
            <consortium name="Pathogen Informatics"/>
        </authorList>
    </citation>
    <scope>NUCLEOTIDE SEQUENCE [LARGE SCALE GENOMIC DNA]</scope>
    <source>
        <strain evidence="1 2">NCTC13098</strain>
    </source>
</reference>
<dbReference type="KEGG" id="rtg:NCTC13098_01410"/>